<gene>
    <name evidence="9" type="ORF">GCM10011365_12220</name>
</gene>
<evidence type="ECO:0000259" key="8">
    <source>
        <dbReference type="PROSITE" id="PS00624"/>
    </source>
</evidence>
<evidence type="ECO:0000256" key="6">
    <source>
        <dbReference type="RuleBase" id="RU003968"/>
    </source>
</evidence>
<organism evidence="9 10">
    <name type="scientific">Marinicella pacifica</name>
    <dbReference type="NCBI Taxonomy" id="1171543"/>
    <lineage>
        <taxon>Bacteria</taxon>
        <taxon>Pseudomonadati</taxon>
        <taxon>Pseudomonadota</taxon>
        <taxon>Gammaproteobacteria</taxon>
        <taxon>Lysobacterales</taxon>
        <taxon>Marinicellaceae</taxon>
        <taxon>Marinicella</taxon>
    </lineage>
</organism>
<evidence type="ECO:0000256" key="1">
    <source>
        <dbReference type="ARBA" id="ARBA00001974"/>
    </source>
</evidence>
<dbReference type="GO" id="GO:0016614">
    <property type="term" value="F:oxidoreductase activity, acting on CH-OH group of donors"/>
    <property type="evidence" value="ECO:0007669"/>
    <property type="project" value="InterPro"/>
</dbReference>
<comment type="cofactor">
    <cofactor evidence="1 5">
        <name>FAD</name>
        <dbReference type="ChEBI" id="CHEBI:57692"/>
    </cofactor>
</comment>
<proteinExistence type="inferred from homology"/>
<keyword evidence="10" id="KW-1185">Reference proteome</keyword>
<dbReference type="PANTHER" id="PTHR11552:SF147">
    <property type="entry name" value="CHOLINE DEHYDROGENASE, MITOCHONDRIAL"/>
    <property type="match status" value="1"/>
</dbReference>
<dbReference type="SUPFAM" id="SSF54373">
    <property type="entry name" value="FAD-linked reductases, C-terminal domain"/>
    <property type="match status" value="1"/>
</dbReference>
<dbReference type="Pfam" id="PF00732">
    <property type="entry name" value="GMC_oxred_N"/>
    <property type="match status" value="1"/>
</dbReference>
<dbReference type="PIRSF" id="PIRSF000137">
    <property type="entry name" value="Alcohol_oxidase"/>
    <property type="match status" value="1"/>
</dbReference>
<dbReference type="SUPFAM" id="SSF51905">
    <property type="entry name" value="FAD/NAD(P)-binding domain"/>
    <property type="match status" value="1"/>
</dbReference>
<feature type="domain" description="Glucose-methanol-choline oxidoreductase N-terminal" evidence="7">
    <location>
        <begin position="81"/>
        <end position="104"/>
    </location>
</feature>
<dbReference type="Gene3D" id="3.50.50.60">
    <property type="entry name" value="FAD/NAD(P)-binding domain"/>
    <property type="match status" value="1"/>
</dbReference>
<dbReference type="InterPro" id="IPR036188">
    <property type="entry name" value="FAD/NAD-bd_sf"/>
</dbReference>
<keyword evidence="4 5" id="KW-0274">FAD</keyword>
<dbReference type="InterPro" id="IPR007867">
    <property type="entry name" value="GMC_OxRtase_C"/>
</dbReference>
<dbReference type="EMBL" id="BMEO01000004">
    <property type="protein sequence ID" value="GGF92567.1"/>
    <property type="molecule type" value="Genomic_DNA"/>
</dbReference>
<dbReference type="InterPro" id="IPR000172">
    <property type="entry name" value="GMC_OxRdtase_N"/>
</dbReference>
<feature type="domain" description="Glucose-methanol-choline oxidoreductase N-terminal" evidence="8">
    <location>
        <begin position="253"/>
        <end position="267"/>
    </location>
</feature>
<feature type="binding site" evidence="5">
    <location>
        <position position="83"/>
    </location>
    <ligand>
        <name>FAD</name>
        <dbReference type="ChEBI" id="CHEBI:57692"/>
    </ligand>
</feature>
<dbReference type="Pfam" id="PF05199">
    <property type="entry name" value="GMC_oxred_C"/>
    <property type="match status" value="1"/>
</dbReference>
<evidence type="ECO:0000259" key="7">
    <source>
        <dbReference type="PROSITE" id="PS00623"/>
    </source>
</evidence>
<evidence type="ECO:0000256" key="4">
    <source>
        <dbReference type="ARBA" id="ARBA00022827"/>
    </source>
</evidence>
<reference evidence="9" key="1">
    <citation type="journal article" date="2014" name="Int. J. Syst. Evol. Microbiol.">
        <title>Complete genome sequence of Corynebacterium casei LMG S-19264T (=DSM 44701T), isolated from a smear-ripened cheese.</title>
        <authorList>
            <consortium name="US DOE Joint Genome Institute (JGI-PGF)"/>
            <person name="Walter F."/>
            <person name="Albersmeier A."/>
            <person name="Kalinowski J."/>
            <person name="Ruckert C."/>
        </authorList>
    </citation>
    <scope>NUCLEOTIDE SEQUENCE</scope>
    <source>
        <strain evidence="9">CGMCC 1.12181</strain>
    </source>
</reference>
<comment type="similarity">
    <text evidence="2 6">Belongs to the GMC oxidoreductase family.</text>
</comment>
<accession>A0A917CME2</accession>
<dbReference type="PROSITE" id="PS00623">
    <property type="entry name" value="GMC_OXRED_1"/>
    <property type="match status" value="1"/>
</dbReference>
<reference evidence="9" key="2">
    <citation type="submission" date="2020-09" db="EMBL/GenBank/DDBJ databases">
        <authorList>
            <person name="Sun Q."/>
            <person name="Zhou Y."/>
        </authorList>
    </citation>
    <scope>NUCLEOTIDE SEQUENCE</scope>
    <source>
        <strain evidence="9">CGMCC 1.12181</strain>
    </source>
</reference>
<dbReference type="NCBIfam" id="NF002550">
    <property type="entry name" value="PRK02106.1"/>
    <property type="match status" value="1"/>
</dbReference>
<dbReference type="GO" id="GO:0050660">
    <property type="term" value="F:flavin adenine dinucleotide binding"/>
    <property type="evidence" value="ECO:0007669"/>
    <property type="project" value="InterPro"/>
</dbReference>
<comment type="caution">
    <text evidence="9">The sequence shown here is derived from an EMBL/GenBank/DDBJ whole genome shotgun (WGS) entry which is preliminary data.</text>
</comment>
<dbReference type="InterPro" id="IPR012132">
    <property type="entry name" value="GMC_OxRdtase"/>
</dbReference>
<protein>
    <submittedName>
        <fullName evidence="9">Choline dehydrogenase</fullName>
    </submittedName>
</protein>
<evidence type="ECO:0000256" key="3">
    <source>
        <dbReference type="ARBA" id="ARBA00022630"/>
    </source>
</evidence>
<dbReference type="PROSITE" id="PS00624">
    <property type="entry name" value="GMC_OXRED_2"/>
    <property type="match status" value="1"/>
</dbReference>
<name>A0A917CME2_9GAMM</name>
<dbReference type="RefSeq" id="WP_188364822.1">
    <property type="nucleotide sequence ID" value="NZ_BAABJF010000015.1"/>
</dbReference>
<evidence type="ECO:0000313" key="9">
    <source>
        <dbReference type="EMBL" id="GGF92567.1"/>
    </source>
</evidence>
<evidence type="ECO:0000313" key="10">
    <source>
        <dbReference type="Proteomes" id="UP000605253"/>
    </source>
</evidence>
<dbReference type="AlphaFoldDB" id="A0A917CME2"/>
<evidence type="ECO:0000256" key="2">
    <source>
        <dbReference type="ARBA" id="ARBA00010790"/>
    </source>
</evidence>
<dbReference type="Gene3D" id="3.30.560.10">
    <property type="entry name" value="Glucose Oxidase, domain 3"/>
    <property type="match status" value="1"/>
</dbReference>
<evidence type="ECO:0000256" key="5">
    <source>
        <dbReference type="PIRSR" id="PIRSR000137-2"/>
    </source>
</evidence>
<dbReference type="Proteomes" id="UP000605253">
    <property type="component" value="Unassembled WGS sequence"/>
</dbReference>
<sequence>MTTFDYIIVGAGSAGCVLANRLSADPNNRVLLLEAGSKDWNPMIHMPAGLSKLATLKSLNWGYHTQPEPELNNRRLYWPRGKVLGGSSSINAMCYCRGHRKDYDHWRDLGNDGWGYDDVLPYFLKNENNQSLDDNYHSNDGPLSVSDLSYVNPLSQVFIEAAEQAGYDRTDDFNGAHQRGFGLYQVTQKDNKRHSAAQAYLNPAMDRENLTVITKALAEKVLFDGRRASGVQVRHKNSQKQFHATKEVIISGGAINSPQLLMLSGIGEKTQLQEHGINVVYDLPGVGQNLQDHLDVCLVQGSRQNITYDTINELMTGLKYYLFNKGPGTSNIAEAGGFWQSPLAEDDRPDLQFHFVPAILDDHGRNRMKGSGYTLHMCMLRPNSRGQITLADNKPDSAPLIQANYLSADGDLDTMLAGFDIQRKIFAQPAFDAYRDKEIFPGDDVQSQAEITEFIRKKAETIYHPIGTCKMGSDDMAVVDSQLKVHGIEGLRVVDASVMPTLISGNTNAPTMMMAEKISDSILNGVLLSSTTRRAGW</sequence>
<keyword evidence="3 6" id="KW-0285">Flavoprotein</keyword>
<dbReference type="PANTHER" id="PTHR11552">
    <property type="entry name" value="GLUCOSE-METHANOL-CHOLINE GMC OXIDOREDUCTASE"/>
    <property type="match status" value="1"/>
</dbReference>